<name>A0AAE0GDH2_9CHLO</name>
<dbReference type="InterPro" id="IPR043502">
    <property type="entry name" value="DNA/RNA_pol_sf"/>
</dbReference>
<dbReference type="SUPFAM" id="SSF56672">
    <property type="entry name" value="DNA/RNA polymerases"/>
    <property type="match status" value="1"/>
</dbReference>
<dbReference type="Proteomes" id="UP001190700">
    <property type="component" value="Unassembled WGS sequence"/>
</dbReference>
<evidence type="ECO:0000256" key="1">
    <source>
        <dbReference type="SAM" id="MobiDB-lite"/>
    </source>
</evidence>
<evidence type="ECO:0000313" key="2">
    <source>
        <dbReference type="EMBL" id="KAK3276101.1"/>
    </source>
</evidence>
<accession>A0AAE0GDH2</accession>
<organism evidence="2 3">
    <name type="scientific">Cymbomonas tetramitiformis</name>
    <dbReference type="NCBI Taxonomy" id="36881"/>
    <lineage>
        <taxon>Eukaryota</taxon>
        <taxon>Viridiplantae</taxon>
        <taxon>Chlorophyta</taxon>
        <taxon>Pyramimonadophyceae</taxon>
        <taxon>Pyramimonadales</taxon>
        <taxon>Pyramimonadaceae</taxon>
        <taxon>Cymbomonas</taxon>
    </lineage>
</organism>
<protein>
    <submittedName>
        <fullName evidence="2">Uncharacterized protein</fullName>
    </submittedName>
</protein>
<gene>
    <name evidence="2" type="ORF">CYMTET_15811</name>
</gene>
<dbReference type="AlphaFoldDB" id="A0AAE0GDH2"/>
<feature type="region of interest" description="Disordered" evidence="1">
    <location>
        <begin position="41"/>
        <end position="69"/>
    </location>
</feature>
<keyword evidence="3" id="KW-1185">Reference proteome</keyword>
<evidence type="ECO:0000313" key="3">
    <source>
        <dbReference type="Proteomes" id="UP001190700"/>
    </source>
</evidence>
<dbReference type="EMBL" id="LGRX02006767">
    <property type="protein sequence ID" value="KAK3276101.1"/>
    <property type="molecule type" value="Genomic_DNA"/>
</dbReference>
<comment type="caution">
    <text evidence="2">The sequence shown here is derived from an EMBL/GenBank/DDBJ whole genome shotgun (WGS) entry which is preliminary data.</text>
</comment>
<feature type="compositionally biased region" description="Basic and acidic residues" evidence="1">
    <location>
        <begin position="53"/>
        <end position="66"/>
    </location>
</feature>
<reference evidence="2 3" key="1">
    <citation type="journal article" date="2015" name="Genome Biol. Evol.">
        <title>Comparative Genomics of a Bacterivorous Green Alga Reveals Evolutionary Causalities and Consequences of Phago-Mixotrophic Mode of Nutrition.</title>
        <authorList>
            <person name="Burns J.A."/>
            <person name="Paasch A."/>
            <person name="Narechania A."/>
            <person name="Kim E."/>
        </authorList>
    </citation>
    <scope>NUCLEOTIDE SEQUENCE [LARGE SCALE GENOMIC DNA]</scope>
    <source>
        <strain evidence="2 3">PLY_AMNH</strain>
    </source>
</reference>
<sequence>MPTRGAASGGRQCAGTLLGAGRCADEMGGWAIRTLRPRGVRRGCPGEAVGDPGRGDTKMPTDRGVAESDSEISRLVPKPGTDKWRLVLDCRWLRTPSARSACKMETLKLLWLARRGHLFGLAGGHHMLRVHPPYEKFMQFGLRGDLMQCSALPSGGWKSSARIFANPMRGLWEAIRALQASSDRTALRKLRRGSRPQWRLVSRRCGGRGNLAHLTARVLPYMGDFVVLCDSKAEALRW</sequence>
<proteinExistence type="predicted"/>